<sequence length="352" mass="39723">MSVSYVGSRTTALRNARGKGLSVWSIDDDTGNWTKIQTLKEQENPSYLTFDNTKNFLYSVHGDYTEVTSYAINSEDGKLTYINKITLDDGKNPVFITADKTNRYLLVATLQGGAVYVVRREENGALGEVVSVWRFPGKTNESISHAHQCIWDQEKNYLFVPQQGRVIGYAGVSVLKFNPEDGSLIETDYFRAREYSEPRHMAIHPNNQYCYLVNEKDNTVTWFFFDQNSGKIEPQQIIPVLPETYTGEGQSSAVLVDKSGKWVIESTRIHESLSIFRINPLTGYLTRVETMKVPGLTPRFITFNDAGDRLFVANEDSDTIIQYAFDNITGSLTQLQPVVATESPVCILFKSL</sequence>
<dbReference type="GO" id="GO:0006006">
    <property type="term" value="P:glucose metabolic process"/>
    <property type="evidence" value="ECO:0007669"/>
    <property type="project" value="UniProtKB-KW"/>
</dbReference>
<dbReference type="Gene3D" id="2.130.10.10">
    <property type="entry name" value="YVTN repeat-like/Quinoprotein amine dehydrogenase"/>
    <property type="match status" value="1"/>
</dbReference>
<dbReference type="GO" id="GO:0017057">
    <property type="term" value="F:6-phosphogluconolactonase activity"/>
    <property type="evidence" value="ECO:0007669"/>
    <property type="project" value="TreeGrafter"/>
</dbReference>
<evidence type="ECO:0000256" key="2">
    <source>
        <dbReference type="ARBA" id="ARBA00022526"/>
    </source>
</evidence>
<dbReference type="InterPro" id="IPR050282">
    <property type="entry name" value="Cycloisomerase_2"/>
</dbReference>
<dbReference type="InterPro" id="IPR019405">
    <property type="entry name" value="Lactonase_7-beta_prop"/>
</dbReference>
<comment type="caution">
    <text evidence="3">The sequence shown here is derived from an EMBL/GenBank/DDBJ whole genome shotgun (WGS) entry which is preliminary data.</text>
</comment>
<dbReference type="SUPFAM" id="SSF51004">
    <property type="entry name" value="C-terminal (heme d1) domain of cytochrome cd1-nitrite reductase"/>
    <property type="match status" value="1"/>
</dbReference>
<keyword evidence="2" id="KW-0313">Glucose metabolism</keyword>
<dbReference type="InterPro" id="IPR015943">
    <property type="entry name" value="WD40/YVTN_repeat-like_dom_sf"/>
</dbReference>
<dbReference type="InterPro" id="IPR011048">
    <property type="entry name" value="Haem_d1_sf"/>
</dbReference>
<dbReference type="PANTHER" id="PTHR30344:SF1">
    <property type="entry name" value="6-PHOSPHOGLUCONOLACTONASE"/>
    <property type="match status" value="1"/>
</dbReference>
<dbReference type="RefSeq" id="WP_110230439.1">
    <property type="nucleotide sequence ID" value="NZ_JAAJTI010000018.1"/>
</dbReference>
<accession>A0A6G4MHH9</accession>
<dbReference type="Pfam" id="PF10282">
    <property type="entry name" value="Lactonase"/>
    <property type="match status" value="1"/>
</dbReference>
<dbReference type="EMBL" id="JAAJTI010000018">
    <property type="protein sequence ID" value="NGF24812.1"/>
    <property type="molecule type" value="Genomic_DNA"/>
</dbReference>
<evidence type="ECO:0000313" key="3">
    <source>
        <dbReference type="EMBL" id="NGF24812.1"/>
    </source>
</evidence>
<organism evidence="3">
    <name type="scientific">Klebsiella pneumoniae</name>
    <dbReference type="NCBI Taxonomy" id="573"/>
    <lineage>
        <taxon>Bacteria</taxon>
        <taxon>Pseudomonadati</taxon>
        <taxon>Pseudomonadota</taxon>
        <taxon>Gammaproteobacteria</taxon>
        <taxon>Enterobacterales</taxon>
        <taxon>Enterobacteriaceae</taxon>
        <taxon>Klebsiella/Raoultella group</taxon>
        <taxon>Klebsiella</taxon>
        <taxon>Klebsiella pneumoniae complex</taxon>
    </lineage>
</organism>
<protein>
    <submittedName>
        <fullName evidence="3">Lactonase family protein</fullName>
    </submittedName>
</protein>
<dbReference type="PANTHER" id="PTHR30344">
    <property type="entry name" value="6-PHOSPHOGLUCONOLACTONASE-RELATED"/>
    <property type="match status" value="1"/>
</dbReference>
<gene>
    <name evidence="3" type="ORF">G5628_26300</name>
</gene>
<evidence type="ECO:0000256" key="1">
    <source>
        <dbReference type="ARBA" id="ARBA00005564"/>
    </source>
</evidence>
<dbReference type="AlphaFoldDB" id="A0A6G4MHH9"/>
<name>A0A6G4MHH9_KLEPN</name>
<reference evidence="3" key="1">
    <citation type="submission" date="2020-02" db="EMBL/GenBank/DDBJ databases">
        <title>WGS of Carbapenem-Resistant Entrobacteriaceae.</title>
        <authorList>
            <person name="Tokajian S."/>
            <person name="El Chaar M."/>
            <person name="El Khoury M."/>
        </authorList>
    </citation>
    <scope>NUCLEOTIDE SEQUENCE</scope>
    <source>
        <strain evidence="3">KPM_14</strain>
    </source>
</reference>
<keyword evidence="2" id="KW-0119">Carbohydrate metabolism</keyword>
<comment type="similarity">
    <text evidence="1">Belongs to the cycloisomerase 2 family.</text>
</comment>
<proteinExistence type="inferred from homology"/>